<evidence type="ECO:0000256" key="1">
    <source>
        <dbReference type="SAM" id="MobiDB-lite"/>
    </source>
</evidence>
<proteinExistence type="predicted"/>
<sequence length="102" mass="11468">MSPAVPAVPPVPADESLPPDALKRDALKREEVGEVSDALTGDDIHFVTRKVSDEERAAVIAVLTEARAEETRRAKRIARKDREPWARSQRVNDRIIDMLNER</sequence>
<dbReference type="KEGG" id="ldn:H9L06_05800"/>
<protein>
    <submittedName>
        <fullName evidence="2">Uncharacterized protein</fullName>
    </submittedName>
</protein>
<dbReference type="RefSeq" id="WP_187554327.1">
    <property type="nucleotide sequence ID" value="NZ_CP060716.1"/>
</dbReference>
<reference evidence="2 3" key="1">
    <citation type="submission" date="2020-08" db="EMBL/GenBank/DDBJ databases">
        <title>Genome sequence of Leucobacter denitrificans KACC 14055T.</title>
        <authorList>
            <person name="Hyun D.-W."/>
            <person name="Bae J.-W."/>
        </authorList>
    </citation>
    <scope>NUCLEOTIDE SEQUENCE [LARGE SCALE GENOMIC DNA]</scope>
    <source>
        <strain evidence="2 3">KACC 14055</strain>
    </source>
</reference>
<keyword evidence="3" id="KW-1185">Reference proteome</keyword>
<feature type="region of interest" description="Disordered" evidence="1">
    <location>
        <begin position="1"/>
        <end position="21"/>
    </location>
</feature>
<dbReference type="AlphaFoldDB" id="A0A7G9S1Y1"/>
<organism evidence="2 3">
    <name type="scientific">Leucobacter denitrificans</name>
    <dbReference type="NCBI Taxonomy" id="683042"/>
    <lineage>
        <taxon>Bacteria</taxon>
        <taxon>Bacillati</taxon>
        <taxon>Actinomycetota</taxon>
        <taxon>Actinomycetes</taxon>
        <taxon>Micrococcales</taxon>
        <taxon>Microbacteriaceae</taxon>
        <taxon>Leucobacter</taxon>
    </lineage>
</organism>
<dbReference type="Proteomes" id="UP000515934">
    <property type="component" value="Chromosome"/>
</dbReference>
<name>A0A7G9S1Y1_9MICO</name>
<gene>
    <name evidence="2" type="ORF">H9L06_05800</name>
</gene>
<accession>A0A7G9S1Y1</accession>
<evidence type="ECO:0000313" key="3">
    <source>
        <dbReference type="Proteomes" id="UP000515934"/>
    </source>
</evidence>
<evidence type="ECO:0000313" key="2">
    <source>
        <dbReference type="EMBL" id="QNN61856.1"/>
    </source>
</evidence>
<feature type="compositionally biased region" description="Pro residues" evidence="1">
    <location>
        <begin position="1"/>
        <end position="12"/>
    </location>
</feature>
<dbReference type="EMBL" id="CP060716">
    <property type="protein sequence ID" value="QNN61856.1"/>
    <property type="molecule type" value="Genomic_DNA"/>
</dbReference>